<dbReference type="SUPFAM" id="SSF46689">
    <property type="entry name" value="Homeodomain-like"/>
    <property type="match status" value="1"/>
</dbReference>
<keyword evidence="1 2" id="KW-0238">DNA-binding</keyword>
<dbReference type="InterPro" id="IPR009057">
    <property type="entry name" value="Homeodomain-like_sf"/>
</dbReference>
<accession>A0ABW2JSQ6</accession>
<protein>
    <submittedName>
        <fullName evidence="4">TetR/AcrR family transcriptional regulator</fullName>
    </submittedName>
</protein>
<proteinExistence type="predicted"/>
<dbReference type="PROSITE" id="PS50977">
    <property type="entry name" value="HTH_TETR_2"/>
    <property type="match status" value="1"/>
</dbReference>
<dbReference type="PRINTS" id="PR00455">
    <property type="entry name" value="HTHTETR"/>
</dbReference>
<dbReference type="InterPro" id="IPR041583">
    <property type="entry name" value="TetR_C_31"/>
</dbReference>
<keyword evidence="5" id="KW-1185">Reference proteome</keyword>
<organism evidence="4 5">
    <name type="scientific">Streptomyces monticola</name>
    <dbReference type="NCBI Taxonomy" id="2666263"/>
    <lineage>
        <taxon>Bacteria</taxon>
        <taxon>Bacillati</taxon>
        <taxon>Actinomycetota</taxon>
        <taxon>Actinomycetes</taxon>
        <taxon>Kitasatosporales</taxon>
        <taxon>Streptomycetaceae</taxon>
        <taxon>Streptomyces</taxon>
    </lineage>
</organism>
<evidence type="ECO:0000256" key="2">
    <source>
        <dbReference type="PROSITE-ProRule" id="PRU00335"/>
    </source>
</evidence>
<dbReference type="PANTHER" id="PTHR30055">
    <property type="entry name" value="HTH-TYPE TRANSCRIPTIONAL REGULATOR RUTR"/>
    <property type="match status" value="1"/>
</dbReference>
<gene>
    <name evidence="4" type="ORF">ACFQVC_29595</name>
</gene>
<feature type="DNA-binding region" description="H-T-H motif" evidence="2">
    <location>
        <begin position="53"/>
        <end position="72"/>
    </location>
</feature>
<dbReference type="EMBL" id="JBHTCF010000015">
    <property type="protein sequence ID" value="MFC7308365.1"/>
    <property type="molecule type" value="Genomic_DNA"/>
</dbReference>
<feature type="domain" description="HTH tetR-type" evidence="3">
    <location>
        <begin position="30"/>
        <end position="90"/>
    </location>
</feature>
<reference evidence="5" key="1">
    <citation type="journal article" date="2019" name="Int. J. Syst. Evol. Microbiol.">
        <title>The Global Catalogue of Microorganisms (GCM) 10K type strain sequencing project: providing services to taxonomists for standard genome sequencing and annotation.</title>
        <authorList>
            <consortium name="The Broad Institute Genomics Platform"/>
            <consortium name="The Broad Institute Genome Sequencing Center for Infectious Disease"/>
            <person name="Wu L."/>
            <person name="Ma J."/>
        </authorList>
    </citation>
    <scope>NUCLEOTIDE SEQUENCE [LARGE SCALE GENOMIC DNA]</scope>
    <source>
        <strain evidence="5">SYNS20</strain>
    </source>
</reference>
<evidence type="ECO:0000259" key="3">
    <source>
        <dbReference type="PROSITE" id="PS50977"/>
    </source>
</evidence>
<dbReference type="Gene3D" id="1.10.357.10">
    <property type="entry name" value="Tetracycline Repressor, domain 2"/>
    <property type="match status" value="1"/>
</dbReference>
<dbReference type="InterPro" id="IPR050109">
    <property type="entry name" value="HTH-type_TetR-like_transc_reg"/>
</dbReference>
<comment type="caution">
    <text evidence="4">The sequence shown here is derived from an EMBL/GenBank/DDBJ whole genome shotgun (WGS) entry which is preliminary data.</text>
</comment>
<evidence type="ECO:0000313" key="5">
    <source>
        <dbReference type="Proteomes" id="UP001596523"/>
    </source>
</evidence>
<dbReference type="InterPro" id="IPR001647">
    <property type="entry name" value="HTH_TetR"/>
</dbReference>
<evidence type="ECO:0000256" key="1">
    <source>
        <dbReference type="ARBA" id="ARBA00023125"/>
    </source>
</evidence>
<sequence length="213" mass="22634">MTEPTRPRPQPPVHVQAQAPVQAQAQAAKSGTRQRIVDAVLRIIGEDGVAAVTNRRIAKEAGVSLGSVTYHFTAQDELLREALLHFVAEETRRFTELADRSRADGVDLAGAAALVGQVAGGTEFDSTQIAPFELYIQAGRDERLRAAAAECFAAYDRLAAQILTALGVPDPDRLAATAVALVFGQQLRRLATGSPAEELVDALLLLTRGTTGP</sequence>
<dbReference type="Proteomes" id="UP001596523">
    <property type="component" value="Unassembled WGS sequence"/>
</dbReference>
<dbReference type="Pfam" id="PF00440">
    <property type="entry name" value="TetR_N"/>
    <property type="match status" value="1"/>
</dbReference>
<dbReference type="RefSeq" id="WP_381836281.1">
    <property type="nucleotide sequence ID" value="NZ_JBHTCF010000015.1"/>
</dbReference>
<dbReference type="PANTHER" id="PTHR30055:SF231">
    <property type="entry name" value="TRANSCRIPTIONAL REGULATORY PROTEIN (PROBABLY DEOR-FAMILY)-RELATED"/>
    <property type="match status" value="1"/>
</dbReference>
<evidence type="ECO:0000313" key="4">
    <source>
        <dbReference type="EMBL" id="MFC7308365.1"/>
    </source>
</evidence>
<name>A0ABW2JSQ6_9ACTN</name>
<dbReference type="Pfam" id="PF17940">
    <property type="entry name" value="TetR_C_31"/>
    <property type="match status" value="1"/>
</dbReference>